<dbReference type="PANTHER" id="PTHR47966:SF51">
    <property type="entry name" value="BETA-SITE APP-CLEAVING ENZYME, ISOFORM A-RELATED"/>
    <property type="match status" value="1"/>
</dbReference>
<dbReference type="SUPFAM" id="SSF50630">
    <property type="entry name" value="Acid proteases"/>
    <property type="match status" value="1"/>
</dbReference>
<dbReference type="EMBL" id="JAAAIP010000056">
    <property type="protein sequence ID" value="KAG0327423.1"/>
    <property type="molecule type" value="Genomic_DNA"/>
</dbReference>
<comment type="caution">
    <text evidence="3">The sequence shown here is derived from an EMBL/GenBank/DDBJ whole genome shotgun (WGS) entry which is preliminary data.</text>
</comment>
<dbReference type="OrthoDB" id="2747330at2759"/>
<evidence type="ECO:0000313" key="3">
    <source>
        <dbReference type="EMBL" id="KAG0327423.1"/>
    </source>
</evidence>
<dbReference type="Proteomes" id="UP000738325">
    <property type="component" value="Unassembled WGS sequence"/>
</dbReference>
<evidence type="ECO:0000259" key="2">
    <source>
        <dbReference type="PROSITE" id="PS51767"/>
    </source>
</evidence>
<dbReference type="GO" id="GO:0004190">
    <property type="term" value="F:aspartic-type endopeptidase activity"/>
    <property type="evidence" value="ECO:0007669"/>
    <property type="project" value="InterPro"/>
</dbReference>
<keyword evidence="4" id="KW-1185">Reference proteome</keyword>
<accession>A0A9P6RWH6</accession>
<dbReference type="GO" id="GO:0006508">
    <property type="term" value="P:proteolysis"/>
    <property type="evidence" value="ECO:0007669"/>
    <property type="project" value="InterPro"/>
</dbReference>
<dbReference type="CDD" id="cd05471">
    <property type="entry name" value="pepsin_like"/>
    <property type="match status" value="1"/>
</dbReference>
<protein>
    <recommendedName>
        <fullName evidence="2">Peptidase A1 domain-containing protein</fullName>
    </recommendedName>
</protein>
<dbReference type="InterPro" id="IPR021109">
    <property type="entry name" value="Peptidase_aspartic_dom_sf"/>
</dbReference>
<dbReference type="InterPro" id="IPR001461">
    <property type="entry name" value="Aspartic_peptidase_A1"/>
</dbReference>
<organism evidence="3 4">
    <name type="scientific">Dissophora globulifera</name>
    <dbReference type="NCBI Taxonomy" id="979702"/>
    <lineage>
        <taxon>Eukaryota</taxon>
        <taxon>Fungi</taxon>
        <taxon>Fungi incertae sedis</taxon>
        <taxon>Mucoromycota</taxon>
        <taxon>Mortierellomycotina</taxon>
        <taxon>Mortierellomycetes</taxon>
        <taxon>Mortierellales</taxon>
        <taxon>Mortierellaceae</taxon>
        <taxon>Dissophora</taxon>
    </lineage>
</organism>
<evidence type="ECO:0000256" key="1">
    <source>
        <dbReference type="ARBA" id="ARBA00007447"/>
    </source>
</evidence>
<dbReference type="PANTHER" id="PTHR47966">
    <property type="entry name" value="BETA-SITE APP-CLEAVING ENZYME, ISOFORM A-RELATED"/>
    <property type="match status" value="1"/>
</dbReference>
<dbReference type="InterPro" id="IPR034164">
    <property type="entry name" value="Pepsin-like_dom"/>
</dbReference>
<dbReference type="AlphaFoldDB" id="A0A9P6RWH6"/>
<dbReference type="PROSITE" id="PS51767">
    <property type="entry name" value="PEPTIDASE_A1"/>
    <property type="match status" value="1"/>
</dbReference>
<dbReference type="Gene3D" id="2.40.70.10">
    <property type="entry name" value="Acid Proteases"/>
    <property type="match status" value="2"/>
</dbReference>
<reference evidence="3" key="1">
    <citation type="journal article" date="2020" name="Fungal Divers.">
        <title>Resolving the Mortierellaceae phylogeny through synthesis of multi-gene phylogenetics and phylogenomics.</title>
        <authorList>
            <person name="Vandepol N."/>
            <person name="Liber J."/>
            <person name="Desiro A."/>
            <person name="Na H."/>
            <person name="Kennedy M."/>
            <person name="Barry K."/>
            <person name="Grigoriev I.V."/>
            <person name="Miller A.N."/>
            <person name="O'Donnell K."/>
            <person name="Stajich J.E."/>
            <person name="Bonito G."/>
        </authorList>
    </citation>
    <scope>NUCLEOTIDE SEQUENCE</scope>
    <source>
        <strain evidence="3">REB-010B</strain>
    </source>
</reference>
<gene>
    <name evidence="3" type="ORF">BGZ99_007643</name>
</gene>
<dbReference type="Pfam" id="PF00026">
    <property type="entry name" value="Asp"/>
    <property type="match status" value="1"/>
</dbReference>
<sequence length="340" mass="37256">MENANCTNPEPCSPKRRYFSPHRSFTFEQTPNVDWGIRFSDESKAKGWLHSDVVQVAGFVIDRQVLGMANTMVGFRDPGVDGILGLGMRSLATHGDPTPVENLIYDMGMKSEVGIWLGSGKQGGELNFGGNDPARYKGSLSYFDLPDKVVYWAASVFSIAVEDAPPLHPPNKGSTASSLKQIDARTNPGAKQPSVIFDTASNLILLPPRIATKVHQYIHNSFFGLYTGYDIISGSYTVPCNLNKDIWIELGPTVASKSGDPSSNSNTNPSRFKISGRDIVRERAGGISGLFNTCQSGIQASRSNDDDWVLGNIWFMNNYMTLDYKHRQVGIAPAARPERS</sequence>
<comment type="similarity">
    <text evidence="1">Belongs to the peptidase A1 family.</text>
</comment>
<proteinExistence type="inferred from homology"/>
<dbReference type="InterPro" id="IPR033121">
    <property type="entry name" value="PEPTIDASE_A1"/>
</dbReference>
<feature type="domain" description="Peptidase A1" evidence="2">
    <location>
        <begin position="1"/>
        <end position="332"/>
    </location>
</feature>
<dbReference type="PRINTS" id="PR00792">
    <property type="entry name" value="PEPSIN"/>
</dbReference>
<evidence type="ECO:0000313" key="4">
    <source>
        <dbReference type="Proteomes" id="UP000738325"/>
    </source>
</evidence>
<name>A0A9P6RWH6_9FUNG</name>